<dbReference type="Proteomes" id="UP000799118">
    <property type="component" value="Unassembled WGS sequence"/>
</dbReference>
<evidence type="ECO:0000256" key="7">
    <source>
        <dbReference type="ARBA" id="ARBA00023303"/>
    </source>
</evidence>
<dbReference type="PANTHER" id="PTHR11003:SF342">
    <property type="entry name" value="OUTWARD-RECTIFIER POTASSIUM CHANNEL TOK1"/>
    <property type="match status" value="1"/>
</dbReference>
<keyword evidence="5" id="KW-0406">Ion transport</keyword>
<dbReference type="EMBL" id="ML769417">
    <property type="protein sequence ID" value="KAE9404350.1"/>
    <property type="molecule type" value="Genomic_DNA"/>
</dbReference>
<keyword evidence="3 9" id="KW-0812">Transmembrane</keyword>
<keyword evidence="12" id="KW-1185">Reference proteome</keyword>
<keyword evidence="7" id="KW-0407">Ion channel</keyword>
<dbReference type="AlphaFoldDB" id="A0A6A4I302"/>
<feature type="domain" description="Potassium channel" evidence="10">
    <location>
        <begin position="227"/>
        <end position="297"/>
    </location>
</feature>
<name>A0A6A4I302_9AGAR</name>
<accession>A0A6A4I302</accession>
<dbReference type="SUPFAM" id="SSF81324">
    <property type="entry name" value="Voltage-gated potassium channels"/>
    <property type="match status" value="2"/>
</dbReference>
<keyword evidence="4 9" id="KW-1133">Transmembrane helix</keyword>
<evidence type="ECO:0000256" key="3">
    <source>
        <dbReference type="ARBA" id="ARBA00022692"/>
    </source>
</evidence>
<keyword evidence="6 9" id="KW-0472">Membrane</keyword>
<evidence type="ECO:0000259" key="10">
    <source>
        <dbReference type="Pfam" id="PF07885"/>
    </source>
</evidence>
<gene>
    <name evidence="11" type="ORF">BT96DRAFT_955645</name>
</gene>
<sequence>MNDPGLDGTIQDTATHVTRSLRERIPSSEDDVTRNGKLENSKKSSSAAEEFRQELQVDEDEEEIGYFAPQRWWFTSTAFPLISGTFGPLANLFSVCALVDTWRVKILNGETADQANILLLFNFAHRVRYMIAQPLTISLWYISSILLIIPLALTPFLSPPSDASLPSQHILSQSYHYALLAAILYIVLSTLLLLHLIFSLPPFSAYPSSFATLTIPQRTLMLQTVSFTLYLALGAGIFCALEGWEYCDGVYWADYTLLTIGLGSDFPLHTSAGKGVLIPYATGGILLIGIVIGSMMRRRTAKERDRGIDEIAKTAQHSDDYDALQAEFDTMRKVAERAEFTRKYNSLGVSTFVFLLVWFLGAMVFFFTESWTYGTSLYFTYTAPYDNRLWRLTVPSVTILISNIGDTVVTLIQKGTMWLGQRTILPERSINNKKSPQKKGILVHQECRKGLKGFGGISISSVKQWRRLKRNVATGDSMAAQLAREIRLVSKDLGKQPPRKYDWEDWKRWVGLLGNGPKGLDGLRSATTHSDPSEKGKSQPHNRHWIWLGDEGPLFTGENESSWILGKLCERLEQVLMEEVQSDKNNKNKEQ</sequence>
<evidence type="ECO:0000313" key="11">
    <source>
        <dbReference type="EMBL" id="KAE9404350.1"/>
    </source>
</evidence>
<proteinExistence type="predicted"/>
<evidence type="ECO:0000313" key="12">
    <source>
        <dbReference type="Proteomes" id="UP000799118"/>
    </source>
</evidence>
<evidence type="ECO:0000256" key="8">
    <source>
        <dbReference type="SAM" id="MobiDB-lite"/>
    </source>
</evidence>
<feature type="transmembrane region" description="Helical" evidence="9">
    <location>
        <begin position="277"/>
        <end position="296"/>
    </location>
</feature>
<dbReference type="PANTHER" id="PTHR11003">
    <property type="entry name" value="POTASSIUM CHANNEL, SUBFAMILY K"/>
    <property type="match status" value="1"/>
</dbReference>
<evidence type="ECO:0000256" key="9">
    <source>
        <dbReference type="SAM" id="Phobius"/>
    </source>
</evidence>
<evidence type="ECO:0000256" key="4">
    <source>
        <dbReference type="ARBA" id="ARBA00022989"/>
    </source>
</evidence>
<evidence type="ECO:0000256" key="2">
    <source>
        <dbReference type="ARBA" id="ARBA00022448"/>
    </source>
</evidence>
<feature type="transmembrane region" description="Helical" evidence="9">
    <location>
        <begin position="388"/>
        <end position="412"/>
    </location>
</feature>
<evidence type="ECO:0000256" key="5">
    <source>
        <dbReference type="ARBA" id="ARBA00023065"/>
    </source>
</evidence>
<dbReference type="Pfam" id="PF07885">
    <property type="entry name" value="Ion_trans_2"/>
    <property type="match status" value="1"/>
</dbReference>
<feature type="transmembrane region" description="Helical" evidence="9">
    <location>
        <begin position="177"/>
        <end position="198"/>
    </location>
</feature>
<feature type="compositionally biased region" description="Basic and acidic residues" evidence="8">
    <location>
        <begin position="20"/>
        <end position="42"/>
    </location>
</feature>
<evidence type="ECO:0000256" key="1">
    <source>
        <dbReference type="ARBA" id="ARBA00004141"/>
    </source>
</evidence>
<dbReference type="GO" id="GO:0015271">
    <property type="term" value="F:outward rectifier potassium channel activity"/>
    <property type="evidence" value="ECO:0007669"/>
    <property type="project" value="TreeGrafter"/>
</dbReference>
<dbReference type="InterPro" id="IPR013099">
    <property type="entry name" value="K_chnl_dom"/>
</dbReference>
<dbReference type="GO" id="GO:0030322">
    <property type="term" value="P:stabilization of membrane potential"/>
    <property type="evidence" value="ECO:0007669"/>
    <property type="project" value="TreeGrafter"/>
</dbReference>
<dbReference type="OrthoDB" id="297496at2759"/>
<dbReference type="GO" id="GO:0005886">
    <property type="term" value="C:plasma membrane"/>
    <property type="evidence" value="ECO:0007669"/>
    <property type="project" value="TreeGrafter"/>
</dbReference>
<feature type="region of interest" description="Disordered" evidence="8">
    <location>
        <begin position="520"/>
        <end position="544"/>
    </location>
</feature>
<reference evidence="11" key="1">
    <citation type="journal article" date="2019" name="Environ. Microbiol.">
        <title>Fungal ecological strategies reflected in gene transcription - a case study of two litter decomposers.</title>
        <authorList>
            <person name="Barbi F."/>
            <person name="Kohler A."/>
            <person name="Barry K."/>
            <person name="Baskaran P."/>
            <person name="Daum C."/>
            <person name="Fauchery L."/>
            <person name="Ihrmark K."/>
            <person name="Kuo A."/>
            <person name="LaButti K."/>
            <person name="Lipzen A."/>
            <person name="Morin E."/>
            <person name="Grigoriev I.V."/>
            <person name="Henrissat B."/>
            <person name="Lindahl B."/>
            <person name="Martin F."/>
        </authorList>
    </citation>
    <scope>NUCLEOTIDE SEQUENCE</scope>
    <source>
        <strain evidence="11">JB14</strain>
    </source>
</reference>
<dbReference type="GO" id="GO:0022841">
    <property type="term" value="F:potassium ion leak channel activity"/>
    <property type="evidence" value="ECO:0007669"/>
    <property type="project" value="TreeGrafter"/>
</dbReference>
<keyword evidence="2" id="KW-0813">Transport</keyword>
<protein>
    <recommendedName>
        <fullName evidence="10">Potassium channel domain-containing protein</fullName>
    </recommendedName>
</protein>
<dbReference type="InterPro" id="IPR003280">
    <property type="entry name" value="2pore_dom_K_chnl"/>
</dbReference>
<comment type="subcellular location">
    <subcellularLocation>
        <location evidence="1">Membrane</location>
        <topology evidence="1">Multi-pass membrane protein</topology>
    </subcellularLocation>
</comment>
<evidence type="ECO:0000256" key="6">
    <source>
        <dbReference type="ARBA" id="ARBA00023136"/>
    </source>
</evidence>
<feature type="transmembrane region" description="Helical" evidence="9">
    <location>
        <begin position="135"/>
        <end position="157"/>
    </location>
</feature>
<dbReference type="Gene3D" id="1.10.287.70">
    <property type="match status" value="2"/>
</dbReference>
<feature type="transmembrane region" description="Helical" evidence="9">
    <location>
        <begin position="347"/>
        <end position="368"/>
    </location>
</feature>
<organism evidence="11 12">
    <name type="scientific">Gymnopus androsaceus JB14</name>
    <dbReference type="NCBI Taxonomy" id="1447944"/>
    <lineage>
        <taxon>Eukaryota</taxon>
        <taxon>Fungi</taxon>
        <taxon>Dikarya</taxon>
        <taxon>Basidiomycota</taxon>
        <taxon>Agaricomycotina</taxon>
        <taxon>Agaricomycetes</taxon>
        <taxon>Agaricomycetidae</taxon>
        <taxon>Agaricales</taxon>
        <taxon>Marasmiineae</taxon>
        <taxon>Omphalotaceae</taxon>
        <taxon>Gymnopus</taxon>
    </lineage>
</organism>
<feature type="transmembrane region" description="Helical" evidence="9">
    <location>
        <begin position="219"/>
        <end position="244"/>
    </location>
</feature>
<feature type="region of interest" description="Disordered" evidence="8">
    <location>
        <begin position="1"/>
        <end position="47"/>
    </location>
</feature>